<dbReference type="GO" id="GO:0005634">
    <property type="term" value="C:nucleus"/>
    <property type="evidence" value="ECO:0007669"/>
    <property type="project" value="TreeGrafter"/>
</dbReference>
<dbReference type="SMART" id="SM00320">
    <property type="entry name" value="WD40"/>
    <property type="match status" value="1"/>
</dbReference>
<dbReference type="SUPFAM" id="SSF50978">
    <property type="entry name" value="WD40 repeat-like"/>
    <property type="match status" value="1"/>
</dbReference>
<proteinExistence type="predicted"/>
<dbReference type="InParanoid" id="A0A3Q3NRY0"/>
<organism evidence="2 3">
    <name type="scientific">Labrus bergylta</name>
    <name type="common">ballan wrasse</name>
    <dbReference type="NCBI Taxonomy" id="56723"/>
    <lineage>
        <taxon>Eukaryota</taxon>
        <taxon>Metazoa</taxon>
        <taxon>Chordata</taxon>
        <taxon>Craniata</taxon>
        <taxon>Vertebrata</taxon>
        <taxon>Euteleostomi</taxon>
        <taxon>Actinopterygii</taxon>
        <taxon>Neopterygii</taxon>
        <taxon>Teleostei</taxon>
        <taxon>Neoteleostei</taxon>
        <taxon>Acanthomorphata</taxon>
        <taxon>Eupercaria</taxon>
        <taxon>Labriformes</taxon>
        <taxon>Labridae</taxon>
        <taxon>Labrus</taxon>
    </lineage>
</organism>
<dbReference type="PROSITE" id="PS50082">
    <property type="entry name" value="WD_REPEATS_2"/>
    <property type="match status" value="1"/>
</dbReference>
<dbReference type="Ensembl" id="ENSLBET00000040438.1">
    <property type="protein sequence ID" value="ENSLBEP00000038790.1"/>
    <property type="gene ID" value="ENSLBEG00000028968.1"/>
</dbReference>
<dbReference type="GO" id="GO:0006357">
    <property type="term" value="P:regulation of transcription by RNA polymerase II"/>
    <property type="evidence" value="ECO:0007669"/>
    <property type="project" value="TreeGrafter"/>
</dbReference>
<name>A0A3Q3NRY0_9LABR</name>
<dbReference type="InterPro" id="IPR015943">
    <property type="entry name" value="WD40/YVTN_repeat-like_dom_sf"/>
</dbReference>
<keyword evidence="1" id="KW-0853">WD repeat</keyword>
<dbReference type="STRING" id="56723.ENSLBEP00000038790"/>
<accession>A0A3Q3NRY0</accession>
<dbReference type="GeneTree" id="ENSGT00950000183107"/>
<dbReference type="Proteomes" id="UP000261660">
    <property type="component" value="Unplaced"/>
</dbReference>
<dbReference type="Gene3D" id="2.130.10.10">
    <property type="entry name" value="YVTN repeat-like/Quinoprotein amine dehydrogenase"/>
    <property type="match status" value="1"/>
</dbReference>
<dbReference type="InterPro" id="IPR052060">
    <property type="entry name" value="Bromo_WD_repeat"/>
</dbReference>
<dbReference type="PANTHER" id="PTHR16266:SF25">
    <property type="entry name" value="BROMODOMAIN AND WD REPEAT-CONTAINING PROTEIN 3"/>
    <property type="match status" value="1"/>
</dbReference>
<dbReference type="GO" id="GO:0007010">
    <property type="term" value="P:cytoskeleton organization"/>
    <property type="evidence" value="ECO:0007669"/>
    <property type="project" value="TreeGrafter"/>
</dbReference>
<dbReference type="PROSITE" id="PS50294">
    <property type="entry name" value="WD_REPEATS_REGION"/>
    <property type="match status" value="1"/>
</dbReference>
<protein>
    <submittedName>
        <fullName evidence="2">Uncharacterized protein</fullName>
    </submittedName>
</protein>
<dbReference type="InterPro" id="IPR001680">
    <property type="entry name" value="WD40_rpt"/>
</dbReference>
<dbReference type="InterPro" id="IPR036322">
    <property type="entry name" value="WD40_repeat_dom_sf"/>
</dbReference>
<evidence type="ECO:0000256" key="1">
    <source>
        <dbReference type="PROSITE-ProRule" id="PRU00221"/>
    </source>
</evidence>
<dbReference type="AlphaFoldDB" id="A0A3Q3NRY0"/>
<feature type="repeat" description="WD" evidence="1">
    <location>
        <begin position="43"/>
        <end position="84"/>
    </location>
</feature>
<evidence type="ECO:0000313" key="2">
    <source>
        <dbReference type="Ensembl" id="ENSLBEP00000038790.1"/>
    </source>
</evidence>
<keyword evidence="3" id="KW-1185">Reference proteome</keyword>
<reference evidence="2" key="2">
    <citation type="submission" date="2025-09" db="UniProtKB">
        <authorList>
            <consortium name="Ensembl"/>
        </authorList>
    </citation>
    <scope>IDENTIFICATION</scope>
</reference>
<evidence type="ECO:0000313" key="3">
    <source>
        <dbReference type="Proteomes" id="UP000261660"/>
    </source>
</evidence>
<sequence>VVWDNLRKEEATHQPVLAHQATGSDDCLVKIWATDDGRLLSTLRGHSAEICDMAVNHENTLIASASCDKTIRVWCLRTCAPITVLQAHAASITSIQVRLMLLKINKSNKYG</sequence>
<reference evidence="2" key="1">
    <citation type="submission" date="2025-08" db="UniProtKB">
        <authorList>
            <consortium name="Ensembl"/>
        </authorList>
    </citation>
    <scope>IDENTIFICATION</scope>
</reference>
<dbReference type="Pfam" id="PF00400">
    <property type="entry name" value="WD40"/>
    <property type="match status" value="1"/>
</dbReference>
<dbReference type="PANTHER" id="PTHR16266">
    <property type="entry name" value="WD REPEAT DOMAIN 9"/>
    <property type="match status" value="1"/>
</dbReference>
<dbReference type="GO" id="GO:0008360">
    <property type="term" value="P:regulation of cell shape"/>
    <property type="evidence" value="ECO:0007669"/>
    <property type="project" value="TreeGrafter"/>
</dbReference>